<feature type="non-terminal residue" evidence="2">
    <location>
        <position position="502"/>
    </location>
</feature>
<feature type="compositionally biased region" description="Low complexity" evidence="1">
    <location>
        <begin position="102"/>
        <end position="121"/>
    </location>
</feature>
<gene>
    <name evidence="2" type="ORF">PGLA2088_LOCUS34933</name>
</gene>
<evidence type="ECO:0000256" key="1">
    <source>
        <dbReference type="SAM" id="MobiDB-lite"/>
    </source>
</evidence>
<feature type="region of interest" description="Disordered" evidence="1">
    <location>
        <begin position="236"/>
        <end position="266"/>
    </location>
</feature>
<feature type="compositionally biased region" description="Pro residues" evidence="1">
    <location>
        <begin position="122"/>
        <end position="143"/>
    </location>
</feature>
<sequence>VDAKWTGGKWRAMASNIHFHERGRGESGYEVEPPPGDVGVWPSPHPGVFYPPPHQFGWPPPPHWLPAYPLPVTGQDAQRTVVRNWAAWPAHRAPVPEPRDWSPSSSSQSSRSPSPRSQRQPQTPPKARPPLRPAAPPELPPPGCWDAVVRPTRAPHRAKAGLSSGPVPGPEERRVAVKREATFDCRQPQESEGSSLHGTGQCKPCAWFWTASGCTRGPNCHHCHMCGEDELKSRKRAKRSLMADSSQQQQHQQPQQQQQVKEEVSLEEEDSIQWNQLLLNAGIEVTQEEPFQEEEEPFHEELLLQEEEQRQDEPFQDEVSQQGQFQDQLFEDEVQHEVLQEFQQEVLQDEQLFDEEALEEDEQLQDEQHQEEHLQEEEPVQHQMSEEVMAPDCPPPKPRLQPKAKHAARAPAWRPWRAPRPSSIDDLISSGCAGAASPATPPSMRQQQQQQQQQQHHRPRPSSVPLRQEPQEPEQPPNEQQGLNRLTKKQRKWAKFQERGGR</sequence>
<dbReference type="AlphaFoldDB" id="A0A813KPC5"/>
<proteinExistence type="predicted"/>
<protein>
    <recommendedName>
        <fullName evidence="4">C3H1-type domain-containing protein</fullName>
    </recommendedName>
</protein>
<evidence type="ECO:0000313" key="3">
    <source>
        <dbReference type="Proteomes" id="UP000626109"/>
    </source>
</evidence>
<accession>A0A813KPC5</accession>
<name>A0A813KPC5_POLGL</name>
<evidence type="ECO:0008006" key="4">
    <source>
        <dbReference type="Google" id="ProtNLM"/>
    </source>
</evidence>
<feature type="compositionally biased region" description="Acidic residues" evidence="1">
    <location>
        <begin position="347"/>
        <end position="365"/>
    </location>
</feature>
<dbReference type="Proteomes" id="UP000626109">
    <property type="component" value="Unassembled WGS sequence"/>
</dbReference>
<reference evidence="2" key="1">
    <citation type="submission" date="2021-02" db="EMBL/GenBank/DDBJ databases">
        <authorList>
            <person name="Dougan E. K."/>
            <person name="Rhodes N."/>
            <person name="Thang M."/>
            <person name="Chan C."/>
        </authorList>
    </citation>
    <scope>NUCLEOTIDE SEQUENCE</scope>
</reference>
<feature type="compositionally biased region" description="Polar residues" evidence="1">
    <location>
        <begin position="318"/>
        <end position="327"/>
    </location>
</feature>
<feature type="compositionally biased region" description="Low complexity" evidence="1">
    <location>
        <begin position="409"/>
        <end position="421"/>
    </location>
</feature>
<dbReference type="EMBL" id="CAJNNW010031674">
    <property type="protein sequence ID" value="CAE8708442.1"/>
    <property type="molecule type" value="Genomic_DNA"/>
</dbReference>
<evidence type="ECO:0000313" key="2">
    <source>
        <dbReference type="EMBL" id="CAE8708442.1"/>
    </source>
</evidence>
<organism evidence="2 3">
    <name type="scientific">Polarella glacialis</name>
    <name type="common">Dinoflagellate</name>
    <dbReference type="NCBI Taxonomy" id="89957"/>
    <lineage>
        <taxon>Eukaryota</taxon>
        <taxon>Sar</taxon>
        <taxon>Alveolata</taxon>
        <taxon>Dinophyceae</taxon>
        <taxon>Suessiales</taxon>
        <taxon>Suessiaceae</taxon>
        <taxon>Polarella</taxon>
    </lineage>
</organism>
<feature type="region of interest" description="Disordered" evidence="1">
    <location>
        <begin position="346"/>
        <end position="502"/>
    </location>
</feature>
<feature type="region of interest" description="Disordered" evidence="1">
    <location>
        <begin position="92"/>
        <end position="149"/>
    </location>
</feature>
<feature type="compositionally biased region" description="Low complexity" evidence="1">
    <location>
        <begin position="247"/>
        <end position="259"/>
    </location>
</feature>
<comment type="caution">
    <text evidence="2">The sequence shown here is derived from an EMBL/GenBank/DDBJ whole genome shotgun (WGS) entry which is preliminary data.</text>
</comment>
<feature type="region of interest" description="Disordered" evidence="1">
    <location>
        <begin position="307"/>
        <end position="332"/>
    </location>
</feature>